<dbReference type="InterPro" id="IPR013785">
    <property type="entry name" value="Aldolase_TIM"/>
</dbReference>
<evidence type="ECO:0000256" key="4">
    <source>
        <dbReference type="ARBA" id="ARBA00023295"/>
    </source>
</evidence>
<dbReference type="SUPFAM" id="SSF51445">
    <property type="entry name" value="(Trans)glycosidases"/>
    <property type="match status" value="1"/>
</dbReference>
<dbReference type="Proteomes" id="UP001210678">
    <property type="component" value="Unassembled WGS sequence"/>
</dbReference>
<evidence type="ECO:0000313" key="8">
    <source>
        <dbReference type="Proteomes" id="UP001210678"/>
    </source>
</evidence>
<keyword evidence="4 5" id="KW-0326">Glycosidase</keyword>
<evidence type="ECO:0000313" key="7">
    <source>
        <dbReference type="EMBL" id="MDB1123144.1"/>
    </source>
</evidence>
<dbReference type="Pfam" id="PF16875">
    <property type="entry name" value="Glyco_hydro_36N"/>
    <property type="match status" value="1"/>
</dbReference>
<dbReference type="InterPro" id="IPR000111">
    <property type="entry name" value="Glyco_hydro_27/36_CS"/>
</dbReference>
<dbReference type="EMBL" id="JAQLOI010000001">
    <property type="protein sequence ID" value="MDB1123144.1"/>
    <property type="molecule type" value="Genomic_DNA"/>
</dbReference>
<name>A0ABT4YNL5_9VIBR</name>
<comment type="similarity">
    <text evidence="5">Belongs to the glycosyl hydrolase.</text>
</comment>
<keyword evidence="3 5" id="KW-0378">Hydrolase</keyword>
<dbReference type="Gene3D" id="3.20.20.70">
    <property type="entry name" value="Aldolase class I"/>
    <property type="match status" value="1"/>
</dbReference>
<feature type="domain" description="Glycosyl hydrolase family 36 N-terminal" evidence="6">
    <location>
        <begin position="22"/>
        <end position="252"/>
    </location>
</feature>
<keyword evidence="8" id="KW-1185">Reference proteome</keyword>
<dbReference type="Pfam" id="PF02065">
    <property type="entry name" value="Melibiase"/>
    <property type="match status" value="1"/>
</dbReference>
<accession>A0ABT4YNL5</accession>
<dbReference type="InterPro" id="IPR002252">
    <property type="entry name" value="Glyco_hydro_36"/>
</dbReference>
<evidence type="ECO:0000256" key="2">
    <source>
        <dbReference type="ARBA" id="ARBA00012755"/>
    </source>
</evidence>
<dbReference type="PROSITE" id="PS00512">
    <property type="entry name" value="ALPHA_GALACTOSIDASE"/>
    <property type="match status" value="1"/>
</dbReference>
<dbReference type="InterPro" id="IPR017853">
    <property type="entry name" value="GH"/>
</dbReference>
<evidence type="ECO:0000259" key="6">
    <source>
        <dbReference type="Pfam" id="PF16875"/>
    </source>
</evidence>
<comment type="catalytic activity">
    <reaction evidence="1 5">
        <text>Hydrolysis of terminal, non-reducing alpha-D-galactose residues in alpha-D-galactosides, including galactose oligosaccharides, galactomannans and galactolipids.</text>
        <dbReference type="EC" id="3.2.1.22"/>
    </reaction>
</comment>
<protein>
    <recommendedName>
        <fullName evidence="2 5">Alpha-galactosidase</fullName>
        <ecNumber evidence="2 5">3.2.1.22</ecNumber>
    </recommendedName>
</protein>
<dbReference type="GO" id="GO:0004557">
    <property type="term" value="F:alpha-galactosidase activity"/>
    <property type="evidence" value="ECO:0007669"/>
    <property type="project" value="UniProtKB-EC"/>
</dbReference>
<dbReference type="EC" id="3.2.1.22" evidence="2 5"/>
<evidence type="ECO:0000256" key="5">
    <source>
        <dbReference type="PIRNR" id="PIRNR005536"/>
    </source>
</evidence>
<dbReference type="InterPro" id="IPR050985">
    <property type="entry name" value="Alpha-glycosidase_related"/>
</dbReference>
<dbReference type="PANTHER" id="PTHR43053">
    <property type="entry name" value="GLYCOSIDASE FAMILY 31"/>
    <property type="match status" value="1"/>
</dbReference>
<dbReference type="PIRSF" id="PIRSF005536">
    <property type="entry name" value="Agal"/>
    <property type="match status" value="1"/>
</dbReference>
<dbReference type="InterPro" id="IPR038417">
    <property type="entry name" value="Alpga-gal_N_sf"/>
</dbReference>
<sequence length="705" mass="80278">MNMDTIHLFSANTSVVILSKSAPQILYWGEKLNHFDETVALITERAVSQARLDIDIPVTLCPENGRGLFSTAGIEGFRISADGRNLDWAPVFETTEVEFDDTSASFTCIDDIAKLELKIALYLDTSGVLRKSLSVKNLAVEPYHLSRLVNTLPLPHRANEVMSFHGRWSREFQTQRVSLEHGAFSQDNRRGRTSHEYFPGMMVGSSGFSEQTGEVWGFHLAWSGNNHVRCETKSDGRRFAQMGELLLAGETSLKNGESYSTPELYACYSDKGLNGIRTQFHRLVRSEILNFPNKALRPVHLNTWEGIYFEHDPDYIKQMATEAAKIGVERFIIDDGWFIGRDGERAALGDWFLDKKKYPDGLEPVIEHVNQLDMEFGLWVEPEMVNPDSNLFRKHPEWMLGIDGYDQPSGRYQYLLDLQNSDCFTYLFNCLDALLTDYNIGYFKWDMNRELVQPGHEGAPAVRGQTLAYYRLIDELSKKHPKVEIESCSSGGGRIDFEVLKRTHRFWTSDCNDALERQTIQKGMSYFFPPEVMGAHIGPYESHTTRRRHDINLRGITALGGHMGVELDPVKESDEEKSRFAHYIELHKRFRSLLHSGEVFYLDSNDTTRNVYGVKNPDEMLLTVCQLAMPDFASAEPIRFGYLDAEKMYQVEVVDFPAASRKLMKVNPSWMDNSSIFSGELLNKVGLTMPIQDPETAMLISIKAV</sequence>
<gene>
    <name evidence="7" type="ORF">PGX00_05420</name>
</gene>
<dbReference type="InterPro" id="IPR031704">
    <property type="entry name" value="Glyco_hydro_36_N"/>
</dbReference>
<evidence type="ECO:0000256" key="1">
    <source>
        <dbReference type="ARBA" id="ARBA00001255"/>
    </source>
</evidence>
<dbReference type="PRINTS" id="PR00743">
    <property type="entry name" value="GLHYDRLASE36"/>
</dbReference>
<dbReference type="PANTHER" id="PTHR43053:SF3">
    <property type="entry name" value="ALPHA-GALACTOSIDASE C-RELATED"/>
    <property type="match status" value="1"/>
</dbReference>
<comment type="caution">
    <text evidence="7">The sequence shown here is derived from an EMBL/GenBank/DDBJ whole genome shotgun (WGS) entry which is preliminary data.</text>
</comment>
<reference evidence="7 8" key="1">
    <citation type="submission" date="2023-01" db="EMBL/GenBank/DDBJ databases">
        <title>Vibrio sp. KJ40-1 sp.nov, isolated from marine algae.</title>
        <authorList>
            <person name="Butt M."/>
            <person name="Kim J.M.J."/>
            <person name="Jeon C.O.C."/>
        </authorList>
    </citation>
    <scope>NUCLEOTIDE SEQUENCE [LARGE SCALE GENOMIC DNA]</scope>
    <source>
        <strain evidence="7 8">KJ40-1</strain>
    </source>
</reference>
<dbReference type="CDD" id="cd14791">
    <property type="entry name" value="GH36"/>
    <property type="match status" value="1"/>
</dbReference>
<organism evidence="7 8">
    <name type="scientific">Vibrio algarum</name>
    <dbReference type="NCBI Taxonomy" id="3020714"/>
    <lineage>
        <taxon>Bacteria</taxon>
        <taxon>Pseudomonadati</taxon>
        <taxon>Pseudomonadota</taxon>
        <taxon>Gammaproteobacteria</taxon>
        <taxon>Vibrionales</taxon>
        <taxon>Vibrionaceae</taxon>
        <taxon>Vibrio</taxon>
    </lineage>
</organism>
<evidence type="ECO:0000256" key="3">
    <source>
        <dbReference type="ARBA" id="ARBA00022801"/>
    </source>
</evidence>
<dbReference type="Gene3D" id="2.70.98.60">
    <property type="entry name" value="alpha-galactosidase from lactobacil brevis"/>
    <property type="match status" value="1"/>
</dbReference>
<proteinExistence type="inferred from homology"/>